<comment type="caution">
    <text evidence="9">The sequence shown here is derived from an EMBL/GenBank/DDBJ whole genome shotgun (WGS) entry which is preliminary data.</text>
</comment>
<evidence type="ECO:0008006" key="11">
    <source>
        <dbReference type="Google" id="ProtNLM"/>
    </source>
</evidence>
<dbReference type="GO" id="GO:0050661">
    <property type="term" value="F:NADP binding"/>
    <property type="evidence" value="ECO:0007669"/>
    <property type="project" value="InterPro"/>
</dbReference>
<name>A0AAV7R3B7_PLEWA</name>
<evidence type="ECO:0000259" key="8">
    <source>
        <dbReference type="Pfam" id="PF02781"/>
    </source>
</evidence>
<evidence type="ECO:0000259" key="7">
    <source>
        <dbReference type="Pfam" id="PF01182"/>
    </source>
</evidence>
<dbReference type="SUPFAM" id="SSF51735">
    <property type="entry name" value="NAD(P)-binding Rossmann-fold domains"/>
    <property type="match status" value="1"/>
</dbReference>
<evidence type="ECO:0000259" key="6">
    <source>
        <dbReference type="Pfam" id="PF00479"/>
    </source>
</evidence>
<evidence type="ECO:0000256" key="4">
    <source>
        <dbReference type="ARBA" id="ARBA00023002"/>
    </source>
</evidence>
<dbReference type="InterPro" id="IPR019796">
    <property type="entry name" value="G6P_DH_AS"/>
</dbReference>
<evidence type="ECO:0000256" key="1">
    <source>
        <dbReference type="ARBA" id="ARBA00004959"/>
    </source>
</evidence>
<sequence>MSVGGGAAMGGCGGAAPESSRGHVSVVLMGATGDLAKKYLWQGLFQLYLDQVTSRYSFSFHGAALTEPAVGVERLAQVLKDLVCPLDVPANRCALLKDQFLKLSNYWQLKTAENYTTLSRNIERSLEEEGLVEAGRLFYLSVPPFAYAEIARQINSTCRPPAGAWLRVVLEKPFGHDLESAQLLAAELQTFFQEEELYRVDHYLGKQAVAQILPFRHQNHEFLEHLWNRRHVERVEIVLKETVDAKGRTSFYEEYGVIRDVIQNHLTEILMYVALEMPRDPRNSDLVLQRKLETFGSLRSLDKSSAVIGQYQDYAGHVREELQKPEEYFSTAPTFAGVVVHIDNLRWEGVPFILMSGKLLDEREAYVRVLFKHQAFCIQRESINSLCKPKQVVFHIGHGDLGYPAILVSRNLFKPALPDGWKEITDHPPHLHLFGQAATDFHVYRPMQEREAYSVLIANIFHGRKESFIVRENLLASWKFWTPLLESLTHEVPRLYPGGMENGNTLDFTVLGSEISFIQDDPLKLMDAGARQHTAKDFGTLKSTFRGSTLVSGWTDELISELAQDIHETAEKYVKLSGKFHLAISGGSSPVVLLQRLATHHYTFPWRYTHLWMVDERCVPLTDPESNFCSLHDHLLQHVHVPYVNIHPMPVHVNDRLCVEDDQGVELYARDISKLVNNGSFDMVLLGVGTDGHTASLFPHSSEALGSDRMVLLTESPNKPHQRMSLSLFLLNKARKVAVLVLGKGKHDIVTLISRTGQDPQKLPITGVNPTIGQMVWYIDYDALLL</sequence>
<dbReference type="SUPFAM" id="SSF55347">
    <property type="entry name" value="Glyceraldehyde-3-phosphate dehydrogenase-like, C-terminal domain"/>
    <property type="match status" value="1"/>
</dbReference>
<keyword evidence="4" id="KW-0560">Oxidoreductase</keyword>
<keyword evidence="10" id="KW-1185">Reference proteome</keyword>
<comment type="pathway">
    <text evidence="1">Carbohydrate degradation; pentose phosphate pathway.</text>
</comment>
<dbReference type="InterPro" id="IPR006148">
    <property type="entry name" value="Glc/Gal-6P_isomerase"/>
</dbReference>
<dbReference type="AlphaFoldDB" id="A0AAV7R3B7"/>
<dbReference type="PANTHER" id="PTHR23429">
    <property type="entry name" value="GLUCOSE-6-PHOSPHATE 1-DEHYDROGENASE G6PD"/>
    <property type="match status" value="1"/>
</dbReference>
<dbReference type="Pfam" id="PF02781">
    <property type="entry name" value="G6PD_C"/>
    <property type="match status" value="1"/>
</dbReference>
<dbReference type="Proteomes" id="UP001066276">
    <property type="component" value="Chromosome 6"/>
</dbReference>
<organism evidence="9 10">
    <name type="scientific">Pleurodeles waltl</name>
    <name type="common">Iberian ribbed newt</name>
    <dbReference type="NCBI Taxonomy" id="8319"/>
    <lineage>
        <taxon>Eukaryota</taxon>
        <taxon>Metazoa</taxon>
        <taxon>Chordata</taxon>
        <taxon>Craniata</taxon>
        <taxon>Vertebrata</taxon>
        <taxon>Euteleostomi</taxon>
        <taxon>Amphibia</taxon>
        <taxon>Batrachia</taxon>
        <taxon>Caudata</taxon>
        <taxon>Salamandroidea</taxon>
        <taxon>Salamandridae</taxon>
        <taxon>Pleurodelinae</taxon>
        <taxon>Pleurodeles</taxon>
    </lineage>
</organism>
<dbReference type="PROSITE" id="PS00069">
    <property type="entry name" value="G6P_DEHYDROGENASE"/>
    <property type="match status" value="1"/>
</dbReference>
<proteinExistence type="predicted"/>
<evidence type="ECO:0000313" key="10">
    <source>
        <dbReference type="Proteomes" id="UP001066276"/>
    </source>
</evidence>
<dbReference type="PRINTS" id="PR00079">
    <property type="entry name" value="G6PDHDRGNASE"/>
</dbReference>
<dbReference type="GO" id="GO:0006006">
    <property type="term" value="P:glucose metabolic process"/>
    <property type="evidence" value="ECO:0007669"/>
    <property type="project" value="UniProtKB-KW"/>
</dbReference>
<dbReference type="GO" id="GO:0009051">
    <property type="term" value="P:pentose-phosphate shunt, oxidative branch"/>
    <property type="evidence" value="ECO:0007669"/>
    <property type="project" value="TreeGrafter"/>
</dbReference>
<dbReference type="EMBL" id="JANPWB010000010">
    <property type="protein sequence ID" value="KAJ1145130.1"/>
    <property type="molecule type" value="Genomic_DNA"/>
</dbReference>
<dbReference type="Gene3D" id="3.30.360.10">
    <property type="entry name" value="Dihydrodipicolinate Reductase, domain 2"/>
    <property type="match status" value="1"/>
</dbReference>
<dbReference type="NCBIfam" id="TIGR01198">
    <property type="entry name" value="pgl"/>
    <property type="match status" value="1"/>
</dbReference>
<dbReference type="Gene3D" id="3.40.50.1360">
    <property type="match status" value="1"/>
</dbReference>
<evidence type="ECO:0000256" key="2">
    <source>
        <dbReference type="ARBA" id="ARBA00022526"/>
    </source>
</evidence>
<keyword evidence="5" id="KW-0119">Carbohydrate metabolism</keyword>
<feature type="domain" description="Glucose-6-phosphate dehydrogenase NAD-binding" evidence="6">
    <location>
        <begin position="27"/>
        <end position="209"/>
    </location>
</feature>
<feature type="domain" description="Glucosamine/galactosamine-6-phosphate isomerase" evidence="7">
    <location>
        <begin position="555"/>
        <end position="777"/>
    </location>
</feature>
<dbReference type="Pfam" id="PF00479">
    <property type="entry name" value="G6PD_N"/>
    <property type="match status" value="1"/>
</dbReference>
<dbReference type="SUPFAM" id="SSF100950">
    <property type="entry name" value="NagB/RpiA/CoA transferase-like"/>
    <property type="match status" value="1"/>
</dbReference>
<dbReference type="InterPro" id="IPR022675">
    <property type="entry name" value="G6P_DH_C"/>
</dbReference>
<dbReference type="InterPro" id="IPR022674">
    <property type="entry name" value="G6P_DH_NAD-bd"/>
</dbReference>
<evidence type="ECO:0000256" key="5">
    <source>
        <dbReference type="ARBA" id="ARBA00023277"/>
    </source>
</evidence>
<dbReference type="InterPro" id="IPR037171">
    <property type="entry name" value="NagB/RpiA_transferase-like"/>
</dbReference>
<dbReference type="PANTHER" id="PTHR23429:SF7">
    <property type="entry name" value="GDH_6PGL ENDOPLASMIC BIFUNCTIONAL PROTEIN"/>
    <property type="match status" value="1"/>
</dbReference>
<evidence type="ECO:0000256" key="3">
    <source>
        <dbReference type="ARBA" id="ARBA00022857"/>
    </source>
</evidence>
<reference evidence="9" key="1">
    <citation type="journal article" date="2022" name="bioRxiv">
        <title>Sequencing and chromosome-scale assembly of the giantPleurodeles waltlgenome.</title>
        <authorList>
            <person name="Brown T."/>
            <person name="Elewa A."/>
            <person name="Iarovenko S."/>
            <person name="Subramanian E."/>
            <person name="Araus A.J."/>
            <person name="Petzold A."/>
            <person name="Susuki M."/>
            <person name="Suzuki K.-i.T."/>
            <person name="Hayashi T."/>
            <person name="Toyoda A."/>
            <person name="Oliveira C."/>
            <person name="Osipova E."/>
            <person name="Leigh N.D."/>
            <person name="Simon A."/>
            <person name="Yun M.H."/>
        </authorList>
    </citation>
    <scope>NUCLEOTIDE SEQUENCE</scope>
    <source>
        <strain evidence="9">20211129_DDA</strain>
        <tissue evidence="9">Liver</tissue>
    </source>
</reference>
<keyword evidence="2" id="KW-0313">Glucose metabolism</keyword>
<feature type="domain" description="Glucose-6-phosphate dehydrogenase C-terminal" evidence="8">
    <location>
        <begin position="214"/>
        <end position="505"/>
    </location>
</feature>
<dbReference type="InterPro" id="IPR036291">
    <property type="entry name" value="NAD(P)-bd_dom_sf"/>
</dbReference>
<gene>
    <name evidence="9" type="ORF">NDU88_011422</name>
</gene>
<dbReference type="CDD" id="cd01400">
    <property type="entry name" value="6PGL"/>
    <property type="match status" value="1"/>
</dbReference>
<dbReference type="GO" id="GO:0004345">
    <property type="term" value="F:glucose-6-phosphate dehydrogenase activity"/>
    <property type="evidence" value="ECO:0007669"/>
    <property type="project" value="InterPro"/>
</dbReference>
<dbReference type="InterPro" id="IPR001282">
    <property type="entry name" value="G6P_DH"/>
</dbReference>
<accession>A0AAV7R3B7</accession>
<dbReference type="GO" id="GO:0005783">
    <property type="term" value="C:endoplasmic reticulum"/>
    <property type="evidence" value="ECO:0007669"/>
    <property type="project" value="TreeGrafter"/>
</dbReference>
<protein>
    <recommendedName>
        <fullName evidence="11">GDH/6PGL endoplasmic bifunctional protein</fullName>
    </recommendedName>
</protein>
<dbReference type="GO" id="GO:0017057">
    <property type="term" value="F:6-phosphogluconolactonase activity"/>
    <property type="evidence" value="ECO:0007669"/>
    <property type="project" value="InterPro"/>
</dbReference>
<dbReference type="Pfam" id="PF01182">
    <property type="entry name" value="Glucosamine_iso"/>
    <property type="match status" value="1"/>
</dbReference>
<dbReference type="InterPro" id="IPR005900">
    <property type="entry name" value="6-phosphogluconolactonase_DevB"/>
</dbReference>
<evidence type="ECO:0000313" key="9">
    <source>
        <dbReference type="EMBL" id="KAJ1145130.1"/>
    </source>
</evidence>
<keyword evidence="3" id="KW-0521">NADP</keyword>
<dbReference type="Gene3D" id="3.40.50.720">
    <property type="entry name" value="NAD(P)-binding Rossmann-like Domain"/>
    <property type="match status" value="1"/>
</dbReference>